<feature type="non-terminal residue" evidence="4">
    <location>
        <position position="1"/>
    </location>
</feature>
<organism evidence="4">
    <name type="scientific">marine sediment metagenome</name>
    <dbReference type="NCBI Taxonomy" id="412755"/>
    <lineage>
        <taxon>unclassified sequences</taxon>
        <taxon>metagenomes</taxon>
        <taxon>ecological metagenomes</taxon>
    </lineage>
</organism>
<reference evidence="4" key="1">
    <citation type="journal article" date="2014" name="Front. Microbiol.">
        <title>High frequency of phylogenetically diverse reductive dehalogenase-homologous genes in deep subseafloor sedimentary metagenomes.</title>
        <authorList>
            <person name="Kawai M."/>
            <person name="Futagami T."/>
            <person name="Toyoda A."/>
            <person name="Takaki Y."/>
            <person name="Nishi S."/>
            <person name="Hori S."/>
            <person name="Arai W."/>
            <person name="Tsubouchi T."/>
            <person name="Morono Y."/>
            <person name="Uchiyama I."/>
            <person name="Ito T."/>
            <person name="Fujiyama A."/>
            <person name="Inagaki F."/>
            <person name="Takami H."/>
        </authorList>
    </citation>
    <scope>NUCLEOTIDE SEQUENCE</scope>
    <source>
        <strain evidence="4">Expedition CK06-06</strain>
    </source>
</reference>
<evidence type="ECO:0000256" key="2">
    <source>
        <dbReference type="ARBA" id="ARBA00022603"/>
    </source>
</evidence>
<evidence type="ECO:0000256" key="3">
    <source>
        <dbReference type="ARBA" id="ARBA00022679"/>
    </source>
</evidence>
<evidence type="ECO:0000256" key="1">
    <source>
        <dbReference type="ARBA" id="ARBA00007137"/>
    </source>
</evidence>
<keyword evidence="2" id="KW-0489">Methyltransferase</keyword>
<dbReference type="InterPro" id="IPR010426">
    <property type="entry name" value="MTTB_MeTrfase"/>
</dbReference>
<proteinExistence type="inferred from homology"/>
<dbReference type="Gene3D" id="3.20.20.480">
    <property type="entry name" value="Trimethylamine methyltransferase-like"/>
    <property type="match status" value="1"/>
</dbReference>
<gene>
    <name evidence="4" type="ORF">S06H3_24867</name>
</gene>
<dbReference type="EMBL" id="BARV01014034">
    <property type="protein sequence ID" value="GAI28660.1"/>
    <property type="molecule type" value="Genomic_DNA"/>
</dbReference>
<name>X1NPD1_9ZZZZ</name>
<dbReference type="GO" id="GO:0015948">
    <property type="term" value="P:methanogenesis"/>
    <property type="evidence" value="ECO:0007669"/>
    <property type="project" value="InterPro"/>
</dbReference>
<evidence type="ECO:0000313" key="4">
    <source>
        <dbReference type="EMBL" id="GAI28660.1"/>
    </source>
</evidence>
<comment type="similarity">
    <text evidence="1">Belongs to the trimethylamine methyltransferase family.</text>
</comment>
<feature type="non-terminal residue" evidence="4">
    <location>
        <position position="98"/>
    </location>
</feature>
<dbReference type="AlphaFoldDB" id="X1NPD1"/>
<comment type="caution">
    <text evidence="4">The sequence shown here is derived from an EMBL/GenBank/DDBJ whole genome shotgun (WGS) entry which is preliminary data.</text>
</comment>
<dbReference type="GO" id="GO:0032259">
    <property type="term" value="P:methylation"/>
    <property type="evidence" value="ECO:0007669"/>
    <property type="project" value="UniProtKB-KW"/>
</dbReference>
<dbReference type="Pfam" id="PF06253">
    <property type="entry name" value="MTTB"/>
    <property type="match status" value="1"/>
</dbReference>
<accession>X1NPD1</accession>
<keyword evidence="3" id="KW-0808">Transferase</keyword>
<sequence length="98" mass="9975">EVLLANTTKHVASGDGGEELTRVRIEMAAAVAGGKEKLREHPLWTTVSCPASPLTLGKVQCGDVIECAMAGVPHIALSMAMAGGTSPVTLAGALVTHN</sequence>
<dbReference type="InterPro" id="IPR038601">
    <property type="entry name" value="MttB-like_sf"/>
</dbReference>
<protein>
    <submittedName>
        <fullName evidence="4">Uncharacterized protein</fullName>
    </submittedName>
</protein>
<dbReference type="GO" id="GO:0008168">
    <property type="term" value="F:methyltransferase activity"/>
    <property type="evidence" value="ECO:0007669"/>
    <property type="project" value="UniProtKB-KW"/>
</dbReference>